<dbReference type="EMBL" id="JAVREL010000001">
    <property type="protein sequence ID" value="MDT0341292.1"/>
    <property type="molecule type" value="Genomic_DNA"/>
</dbReference>
<evidence type="ECO:0000256" key="1">
    <source>
        <dbReference type="SAM" id="Phobius"/>
    </source>
</evidence>
<dbReference type="RefSeq" id="WP_311702406.1">
    <property type="nucleotide sequence ID" value="NZ_JAVREL010000001.1"/>
</dbReference>
<accession>A0ABU2MIN2</accession>
<protein>
    <submittedName>
        <fullName evidence="3">Type VII secretion protein EccE</fullName>
    </submittedName>
</protein>
<feature type="domain" description="Type VII secretion system protein EccE" evidence="2">
    <location>
        <begin position="219"/>
        <end position="305"/>
    </location>
</feature>
<keyword evidence="1" id="KW-1133">Transmembrane helix</keyword>
<sequence>MGSGAAQAGRARSRRERFRRVRFGRARLVAVEAGLGGVAAGLAVRTAWGGWGYVLVGAGVLLAVGSLVRFRGDWADRRVLARLRRGQLAVTPPGSGGPDGDLGVAQTLLPALSVTEVADRNVPARRGHSLPDSEEPAGALGVVSDGRGHAAVAAFPGGVLPALPAEIVARWLAEDPARPAAAQVVVEQFGVPSWDFHHRFRPTVVYRQLPAGDRPVAVRSWLVVRYEPLDAPEATVRRGGGEDGARAAVVAAAARLRALLAAHGAPTTPLDAAEARQLLRQLGDPQPGGTARSSSWAGAAATHATLTASVTSQSDWHHLLSGMSGCTADRVVAAATLTAGPTAPGEGPGLCVRAAVRVVSPLAQHATAQRDRLEAAGVAGPPATDQAAGLLATLPLAYPSRSLDEATGFATPGDR</sequence>
<name>A0ABU2MIN2_9ACTN</name>
<evidence type="ECO:0000313" key="3">
    <source>
        <dbReference type="EMBL" id="MDT0341292.1"/>
    </source>
</evidence>
<feature type="transmembrane region" description="Helical" evidence="1">
    <location>
        <begin position="24"/>
        <end position="44"/>
    </location>
</feature>
<proteinExistence type="predicted"/>
<keyword evidence="4" id="KW-1185">Reference proteome</keyword>
<reference evidence="4" key="1">
    <citation type="submission" date="2023-07" db="EMBL/GenBank/DDBJ databases">
        <title>30 novel species of actinomycetes from the DSMZ collection.</title>
        <authorList>
            <person name="Nouioui I."/>
        </authorList>
    </citation>
    <scope>NUCLEOTIDE SEQUENCE [LARGE SCALE GENOMIC DNA]</scope>
    <source>
        <strain evidence="4">DSM 44938</strain>
    </source>
</reference>
<dbReference type="InterPro" id="IPR050051">
    <property type="entry name" value="EccE_dom"/>
</dbReference>
<evidence type="ECO:0000313" key="4">
    <source>
        <dbReference type="Proteomes" id="UP001183246"/>
    </source>
</evidence>
<dbReference type="Pfam" id="PF11203">
    <property type="entry name" value="EccE"/>
    <property type="match status" value="1"/>
</dbReference>
<feature type="transmembrane region" description="Helical" evidence="1">
    <location>
        <begin position="50"/>
        <end position="68"/>
    </location>
</feature>
<evidence type="ECO:0000259" key="2">
    <source>
        <dbReference type="Pfam" id="PF11203"/>
    </source>
</evidence>
<comment type="caution">
    <text evidence="3">The sequence shown here is derived from an EMBL/GenBank/DDBJ whole genome shotgun (WGS) entry which is preliminary data.</text>
</comment>
<gene>
    <name evidence="3" type="ORF">RM590_01270</name>
</gene>
<keyword evidence="1" id="KW-0812">Transmembrane</keyword>
<keyword evidence="1" id="KW-0472">Membrane</keyword>
<organism evidence="3 4">
    <name type="scientific">Streptomyces litchfieldiae</name>
    <dbReference type="NCBI Taxonomy" id="3075543"/>
    <lineage>
        <taxon>Bacteria</taxon>
        <taxon>Bacillati</taxon>
        <taxon>Actinomycetota</taxon>
        <taxon>Actinomycetes</taxon>
        <taxon>Kitasatosporales</taxon>
        <taxon>Streptomycetaceae</taxon>
        <taxon>Streptomyces</taxon>
    </lineage>
</organism>
<dbReference type="Proteomes" id="UP001183246">
    <property type="component" value="Unassembled WGS sequence"/>
</dbReference>